<gene>
    <name evidence="1" type="ORF">CDAR_31391</name>
</gene>
<dbReference type="EMBL" id="BPLQ01008524">
    <property type="protein sequence ID" value="GIY37911.1"/>
    <property type="molecule type" value="Genomic_DNA"/>
</dbReference>
<evidence type="ECO:0000313" key="1">
    <source>
        <dbReference type="EMBL" id="GIY37911.1"/>
    </source>
</evidence>
<protein>
    <submittedName>
        <fullName evidence="1">Uncharacterized protein</fullName>
    </submittedName>
</protein>
<accession>A0AAV4SXL4</accession>
<dbReference type="Proteomes" id="UP001054837">
    <property type="component" value="Unassembled WGS sequence"/>
</dbReference>
<comment type="caution">
    <text evidence="1">The sequence shown here is derived from an EMBL/GenBank/DDBJ whole genome shotgun (WGS) entry which is preliminary data.</text>
</comment>
<proteinExistence type="predicted"/>
<dbReference type="AlphaFoldDB" id="A0AAV4SXL4"/>
<sequence>MLSKKRKLFQRCGMSGCMEKNCFLNHSFSTRNSIMCYRNYVVEEKETLPRCGMSGCITEKNSSEPFLFNTKFYYVLSKLCCRRKGNSSKGVA</sequence>
<reference evidence="1 2" key="1">
    <citation type="submission" date="2021-06" db="EMBL/GenBank/DDBJ databases">
        <title>Caerostris darwini draft genome.</title>
        <authorList>
            <person name="Kono N."/>
            <person name="Arakawa K."/>
        </authorList>
    </citation>
    <scope>NUCLEOTIDE SEQUENCE [LARGE SCALE GENOMIC DNA]</scope>
</reference>
<name>A0AAV4SXL4_9ARAC</name>
<evidence type="ECO:0000313" key="2">
    <source>
        <dbReference type="Proteomes" id="UP001054837"/>
    </source>
</evidence>
<keyword evidence="2" id="KW-1185">Reference proteome</keyword>
<organism evidence="1 2">
    <name type="scientific">Caerostris darwini</name>
    <dbReference type="NCBI Taxonomy" id="1538125"/>
    <lineage>
        <taxon>Eukaryota</taxon>
        <taxon>Metazoa</taxon>
        <taxon>Ecdysozoa</taxon>
        <taxon>Arthropoda</taxon>
        <taxon>Chelicerata</taxon>
        <taxon>Arachnida</taxon>
        <taxon>Araneae</taxon>
        <taxon>Araneomorphae</taxon>
        <taxon>Entelegynae</taxon>
        <taxon>Araneoidea</taxon>
        <taxon>Araneidae</taxon>
        <taxon>Caerostris</taxon>
    </lineage>
</organism>